<dbReference type="EMBL" id="QKYT01000574">
    <property type="protein sequence ID" value="RIA83412.1"/>
    <property type="molecule type" value="Genomic_DNA"/>
</dbReference>
<dbReference type="OrthoDB" id="2641813at2759"/>
<protein>
    <submittedName>
        <fullName evidence="1">Uncharacterized protein</fullName>
    </submittedName>
</protein>
<comment type="caution">
    <text evidence="1">The sequence shown here is derived from an EMBL/GenBank/DDBJ whole genome shotgun (WGS) entry which is preliminary data.</text>
</comment>
<evidence type="ECO:0000313" key="1">
    <source>
        <dbReference type="EMBL" id="RIA83412.1"/>
    </source>
</evidence>
<sequence>FSKQWKKPQAPVALQLAIFLKHLGSYDDIASICSHFEISEGIIILYVDHVIKAIRNKKSEFIQ</sequence>
<accession>A0A397SD35</accession>
<name>A0A397SD35_9GLOM</name>
<feature type="non-terminal residue" evidence="1">
    <location>
        <position position="1"/>
    </location>
</feature>
<keyword evidence="2" id="KW-1185">Reference proteome</keyword>
<reference evidence="1 2" key="1">
    <citation type="submission" date="2018-06" db="EMBL/GenBank/DDBJ databases">
        <title>Comparative genomics reveals the genomic features of Rhizophagus irregularis, R. cerebriforme, R. diaphanum and Gigaspora rosea, and their symbiotic lifestyle signature.</title>
        <authorList>
            <person name="Morin E."/>
            <person name="San Clemente H."/>
            <person name="Chen E.C.H."/>
            <person name="De La Providencia I."/>
            <person name="Hainaut M."/>
            <person name="Kuo A."/>
            <person name="Kohler A."/>
            <person name="Murat C."/>
            <person name="Tang N."/>
            <person name="Roy S."/>
            <person name="Loubradou J."/>
            <person name="Henrissat B."/>
            <person name="Grigoriev I.V."/>
            <person name="Corradi N."/>
            <person name="Roux C."/>
            <person name="Martin F.M."/>
        </authorList>
    </citation>
    <scope>NUCLEOTIDE SEQUENCE [LARGE SCALE GENOMIC DNA]</scope>
    <source>
        <strain evidence="1 2">DAOM 227022</strain>
    </source>
</reference>
<gene>
    <name evidence="1" type="ORF">C1645_699475</name>
</gene>
<dbReference type="AlphaFoldDB" id="A0A397SD35"/>
<proteinExistence type="predicted"/>
<organism evidence="1 2">
    <name type="scientific">Glomus cerebriforme</name>
    <dbReference type="NCBI Taxonomy" id="658196"/>
    <lineage>
        <taxon>Eukaryota</taxon>
        <taxon>Fungi</taxon>
        <taxon>Fungi incertae sedis</taxon>
        <taxon>Mucoromycota</taxon>
        <taxon>Glomeromycotina</taxon>
        <taxon>Glomeromycetes</taxon>
        <taxon>Glomerales</taxon>
        <taxon>Glomeraceae</taxon>
        <taxon>Glomus</taxon>
    </lineage>
</organism>
<dbReference type="Proteomes" id="UP000265703">
    <property type="component" value="Unassembled WGS sequence"/>
</dbReference>
<evidence type="ECO:0000313" key="2">
    <source>
        <dbReference type="Proteomes" id="UP000265703"/>
    </source>
</evidence>